<reference evidence="5" key="1">
    <citation type="journal article" date="2021" name="PeerJ">
        <title>Extensive microbial diversity within the chicken gut microbiome revealed by metagenomics and culture.</title>
        <authorList>
            <person name="Gilroy R."/>
            <person name="Ravi A."/>
            <person name="Getino M."/>
            <person name="Pursley I."/>
            <person name="Horton D.L."/>
            <person name="Alikhan N.F."/>
            <person name="Baker D."/>
            <person name="Gharbi K."/>
            <person name="Hall N."/>
            <person name="Watson M."/>
            <person name="Adriaenssens E.M."/>
            <person name="Foster-Nyarko E."/>
            <person name="Jarju S."/>
            <person name="Secka A."/>
            <person name="Antonio M."/>
            <person name="Oren A."/>
            <person name="Chaudhuri R.R."/>
            <person name="La Ragione R."/>
            <person name="Hildebrand F."/>
            <person name="Pallen M.J."/>
        </authorList>
    </citation>
    <scope>NUCLEOTIDE SEQUENCE</scope>
    <source>
        <strain evidence="5">ChiSxjej3B15-24422</strain>
    </source>
</reference>
<comment type="caution">
    <text evidence="5">The sequence shown here is derived from an EMBL/GenBank/DDBJ whole genome shotgun (WGS) entry which is preliminary data.</text>
</comment>
<dbReference type="InterPro" id="IPR003439">
    <property type="entry name" value="ABC_transporter-like_ATP-bd"/>
</dbReference>
<dbReference type="Gene3D" id="3.40.50.300">
    <property type="entry name" value="P-loop containing nucleotide triphosphate hydrolases"/>
    <property type="match status" value="1"/>
</dbReference>
<dbReference type="AlphaFoldDB" id="A0A9D1YRL7"/>
<dbReference type="PANTHER" id="PTHR42711:SF4">
    <property type="entry name" value="ABC TRANSPORTER RELATED"/>
    <property type="match status" value="1"/>
</dbReference>
<dbReference type="InterPro" id="IPR027417">
    <property type="entry name" value="P-loop_NTPase"/>
</dbReference>
<proteinExistence type="predicted"/>
<dbReference type="SUPFAM" id="SSF52540">
    <property type="entry name" value="P-loop containing nucleoside triphosphate hydrolases"/>
    <property type="match status" value="1"/>
</dbReference>
<dbReference type="Proteomes" id="UP000824007">
    <property type="component" value="Unassembled WGS sequence"/>
</dbReference>
<dbReference type="EMBL" id="DXDD01000171">
    <property type="protein sequence ID" value="HIY61740.1"/>
    <property type="molecule type" value="Genomic_DNA"/>
</dbReference>
<keyword evidence="2" id="KW-0547">Nucleotide-binding</keyword>
<evidence type="ECO:0000256" key="1">
    <source>
        <dbReference type="ARBA" id="ARBA00022448"/>
    </source>
</evidence>
<dbReference type="PROSITE" id="PS50893">
    <property type="entry name" value="ABC_TRANSPORTER_2"/>
    <property type="match status" value="1"/>
</dbReference>
<name>A0A9D1YRL7_9FIRM</name>
<organism evidence="5 6">
    <name type="scientific">Candidatus Eisenbergiella pullistercoris</name>
    <dbReference type="NCBI Taxonomy" id="2838555"/>
    <lineage>
        <taxon>Bacteria</taxon>
        <taxon>Bacillati</taxon>
        <taxon>Bacillota</taxon>
        <taxon>Clostridia</taxon>
        <taxon>Lachnospirales</taxon>
        <taxon>Lachnospiraceae</taxon>
        <taxon>Eisenbergiella</taxon>
    </lineage>
</organism>
<evidence type="ECO:0000256" key="2">
    <source>
        <dbReference type="ARBA" id="ARBA00022741"/>
    </source>
</evidence>
<feature type="domain" description="ABC transporter" evidence="4">
    <location>
        <begin position="24"/>
        <end position="257"/>
    </location>
</feature>
<keyword evidence="1" id="KW-0813">Transport</keyword>
<gene>
    <name evidence="5" type="ORF">H9831_13885</name>
</gene>
<dbReference type="Pfam" id="PF00005">
    <property type="entry name" value="ABC_tran"/>
    <property type="match status" value="1"/>
</dbReference>
<dbReference type="PANTHER" id="PTHR42711">
    <property type="entry name" value="ABC TRANSPORTER ATP-BINDING PROTEIN"/>
    <property type="match status" value="1"/>
</dbReference>
<dbReference type="SMART" id="SM00382">
    <property type="entry name" value="AAA"/>
    <property type="match status" value="1"/>
</dbReference>
<protein>
    <submittedName>
        <fullName evidence="5">ATP-binding cassette domain-containing protein</fullName>
    </submittedName>
</protein>
<evidence type="ECO:0000256" key="3">
    <source>
        <dbReference type="ARBA" id="ARBA00022840"/>
    </source>
</evidence>
<evidence type="ECO:0000313" key="6">
    <source>
        <dbReference type="Proteomes" id="UP000824007"/>
    </source>
</evidence>
<evidence type="ECO:0000313" key="5">
    <source>
        <dbReference type="EMBL" id="HIY61740.1"/>
    </source>
</evidence>
<accession>A0A9D1YRL7</accession>
<evidence type="ECO:0000259" key="4">
    <source>
        <dbReference type="PROSITE" id="PS50893"/>
    </source>
</evidence>
<dbReference type="GO" id="GO:0005524">
    <property type="term" value="F:ATP binding"/>
    <property type="evidence" value="ECO:0007669"/>
    <property type="project" value="UniProtKB-KW"/>
</dbReference>
<dbReference type="InterPro" id="IPR003593">
    <property type="entry name" value="AAA+_ATPase"/>
</dbReference>
<dbReference type="InterPro" id="IPR050763">
    <property type="entry name" value="ABC_transporter_ATP-binding"/>
</dbReference>
<dbReference type="GO" id="GO:0016887">
    <property type="term" value="F:ATP hydrolysis activity"/>
    <property type="evidence" value="ECO:0007669"/>
    <property type="project" value="InterPro"/>
</dbReference>
<sequence>MNGIEVNSLSKTYEFYLADAEKKNFLKDLFFREKRTKAAVQNVSFSIQPGEMVGLIGANGSGKTTIMKLLTGILYPTAGEIRIDGHIPSRREDSFKKKLSLVLGQKTQLWWDLPAVESLKLNKIIYDVDDSSYRRMVNRMSDLLNIGHLMDIPVRRLSLGERMKFELMAAMLHRPSFLFLDEPTIGLDILAQRDFHSFIREYHQSCECTVILTSHNMHDLEKLCRRSLILKDGRLIYDGDMEGICGLNPSCVLQLQFEEPVRPDVFASYGRTEKREDGKIYITVPKKEIKGVMREILEKSDPVSFSIQTASLEDCLAEYLKADTAYA</sequence>
<keyword evidence="3 5" id="KW-0067">ATP-binding</keyword>
<reference evidence="5" key="2">
    <citation type="submission" date="2021-04" db="EMBL/GenBank/DDBJ databases">
        <authorList>
            <person name="Gilroy R."/>
        </authorList>
    </citation>
    <scope>NUCLEOTIDE SEQUENCE</scope>
    <source>
        <strain evidence="5">ChiSxjej3B15-24422</strain>
    </source>
</reference>